<reference evidence="3 4" key="1">
    <citation type="submission" date="2019-02" db="EMBL/GenBank/DDBJ databases">
        <title>Shewanella sp. D4-2 isolated from Dokdo Island.</title>
        <authorList>
            <person name="Baek K."/>
        </authorList>
    </citation>
    <scope>NUCLEOTIDE SEQUENCE [LARGE SCALE GENOMIC DNA]</scope>
    <source>
        <strain evidence="3 4">D4-2</strain>
    </source>
</reference>
<organism evidence="3 4">
    <name type="scientific">Shewanella maritima</name>
    <dbReference type="NCBI Taxonomy" id="2520507"/>
    <lineage>
        <taxon>Bacteria</taxon>
        <taxon>Pseudomonadati</taxon>
        <taxon>Pseudomonadota</taxon>
        <taxon>Gammaproteobacteria</taxon>
        <taxon>Alteromonadales</taxon>
        <taxon>Shewanellaceae</taxon>
        <taxon>Shewanella</taxon>
    </lineage>
</organism>
<dbReference type="PROSITE" id="PS51257">
    <property type="entry name" value="PROKAR_LIPOPROTEIN"/>
    <property type="match status" value="1"/>
</dbReference>
<feature type="chain" id="PRO_5019412731" evidence="1">
    <location>
        <begin position="23"/>
        <end position="248"/>
    </location>
</feature>
<dbReference type="KEGG" id="smai:EXU30_02315"/>
<name>A0A411PDL7_9GAMM</name>
<gene>
    <name evidence="3" type="ORF">EXU30_02315</name>
</gene>
<feature type="domain" description="Glycine zipper" evidence="2">
    <location>
        <begin position="35"/>
        <end position="78"/>
    </location>
</feature>
<feature type="signal peptide" evidence="1">
    <location>
        <begin position="1"/>
        <end position="22"/>
    </location>
</feature>
<protein>
    <submittedName>
        <fullName evidence="3">Glycine zipper family protein</fullName>
    </submittedName>
</protein>
<evidence type="ECO:0000256" key="1">
    <source>
        <dbReference type="SAM" id="SignalP"/>
    </source>
</evidence>
<dbReference type="EMBL" id="CP036200">
    <property type="protein sequence ID" value="QBF81655.1"/>
    <property type="molecule type" value="Genomic_DNA"/>
</dbReference>
<dbReference type="Pfam" id="PF13488">
    <property type="entry name" value="Gly-zipper_Omp"/>
    <property type="match status" value="1"/>
</dbReference>
<evidence type="ECO:0000313" key="4">
    <source>
        <dbReference type="Proteomes" id="UP000291106"/>
    </source>
</evidence>
<dbReference type="AlphaFoldDB" id="A0A411PDL7"/>
<dbReference type="OrthoDB" id="6257966at2"/>
<evidence type="ECO:0000313" key="3">
    <source>
        <dbReference type="EMBL" id="QBF81655.1"/>
    </source>
</evidence>
<evidence type="ECO:0000259" key="2">
    <source>
        <dbReference type="Pfam" id="PF13488"/>
    </source>
</evidence>
<dbReference type="InterPro" id="IPR039567">
    <property type="entry name" value="Gly-zipper"/>
</dbReference>
<accession>A0A411PDL7</accession>
<dbReference type="RefSeq" id="WP_130597629.1">
    <property type="nucleotide sequence ID" value="NZ_CP036200.1"/>
</dbReference>
<keyword evidence="1" id="KW-0732">Signal</keyword>
<keyword evidence="4" id="KW-1185">Reference proteome</keyword>
<dbReference type="Proteomes" id="UP000291106">
    <property type="component" value="Chromosome"/>
</dbReference>
<sequence>MKKTSISIILATVIGLSGCASTEGQTSKQTQGAQTGALIGAGLGLLIGAARGEPGAGLAVGAGVGAISGGHEGWKQDEEDNRTDKVVAAINSQKDTTTQNTDAEHANRALMRLVGQWQLSGWVQDEASNTLALDGELSGNISVADSIELRFKQLSLGADSLSGNILIGNSAQNGADILVNVDDNQQRLSGGKWDNETKTLTFEKVASDQSDERTAFKLIMDLSNPNKIAITSYVNNDTVVEQYQLTRS</sequence>
<proteinExistence type="predicted"/>